<organism evidence="7 8">
    <name type="scientific">Orchesella cincta</name>
    <name type="common">Springtail</name>
    <name type="synonym">Podura cincta</name>
    <dbReference type="NCBI Taxonomy" id="48709"/>
    <lineage>
        <taxon>Eukaryota</taxon>
        <taxon>Metazoa</taxon>
        <taxon>Ecdysozoa</taxon>
        <taxon>Arthropoda</taxon>
        <taxon>Hexapoda</taxon>
        <taxon>Collembola</taxon>
        <taxon>Entomobryomorpha</taxon>
        <taxon>Entomobryoidea</taxon>
        <taxon>Orchesellidae</taxon>
        <taxon>Orchesellinae</taxon>
        <taxon>Orchesella</taxon>
    </lineage>
</organism>
<keyword evidence="8" id="KW-1185">Reference proteome</keyword>
<protein>
    <submittedName>
        <fullName evidence="7">UDP-glucuronosyltransferase 1-3</fullName>
    </submittedName>
</protein>
<dbReference type="Gene3D" id="3.40.50.2000">
    <property type="entry name" value="Glycogen Phosphorylase B"/>
    <property type="match status" value="1"/>
</dbReference>
<evidence type="ECO:0000256" key="5">
    <source>
        <dbReference type="SAM" id="Phobius"/>
    </source>
</evidence>
<evidence type="ECO:0000256" key="3">
    <source>
        <dbReference type="ARBA" id="ARBA00022679"/>
    </source>
</evidence>
<keyword evidence="2" id="KW-0328">Glycosyltransferase</keyword>
<dbReference type="Pfam" id="PF00201">
    <property type="entry name" value="UDPGT"/>
    <property type="match status" value="1"/>
</dbReference>
<dbReference type="EMBL" id="LJIJ01000194">
    <property type="protein sequence ID" value="ODN00659.1"/>
    <property type="molecule type" value="Genomic_DNA"/>
</dbReference>
<feature type="signal peptide" evidence="6">
    <location>
        <begin position="1"/>
        <end position="27"/>
    </location>
</feature>
<dbReference type="SUPFAM" id="SSF53756">
    <property type="entry name" value="UDP-Glycosyltransferase/glycogen phosphorylase"/>
    <property type="match status" value="1"/>
</dbReference>
<gene>
    <name evidence="7" type="ORF">Ocin01_06023</name>
</gene>
<evidence type="ECO:0000256" key="1">
    <source>
        <dbReference type="ARBA" id="ARBA00009995"/>
    </source>
</evidence>
<dbReference type="Proteomes" id="UP000094527">
    <property type="component" value="Unassembled WGS sequence"/>
</dbReference>
<dbReference type="OMA" id="YNECALA"/>
<dbReference type="FunFam" id="3.40.50.2000:FF:000021">
    <property type="entry name" value="UDP-glucuronosyltransferase"/>
    <property type="match status" value="1"/>
</dbReference>
<comment type="caution">
    <text evidence="7">The sequence shown here is derived from an EMBL/GenBank/DDBJ whole genome shotgun (WGS) entry which is preliminary data.</text>
</comment>
<feature type="chain" id="PRO_5008905083" evidence="6">
    <location>
        <begin position="28"/>
        <end position="550"/>
    </location>
</feature>
<dbReference type="InterPro" id="IPR050271">
    <property type="entry name" value="UDP-glycosyltransferase"/>
</dbReference>
<accession>A0A1D2N5V6</accession>
<reference evidence="7 8" key="1">
    <citation type="journal article" date="2016" name="Genome Biol. Evol.">
        <title>Gene Family Evolution Reflects Adaptation to Soil Environmental Stressors in the Genome of the Collembolan Orchesella cincta.</title>
        <authorList>
            <person name="Faddeeva-Vakhrusheva A."/>
            <person name="Derks M.F."/>
            <person name="Anvar S.Y."/>
            <person name="Agamennone V."/>
            <person name="Suring W."/>
            <person name="Smit S."/>
            <person name="van Straalen N.M."/>
            <person name="Roelofs D."/>
        </authorList>
    </citation>
    <scope>NUCLEOTIDE SEQUENCE [LARGE SCALE GENOMIC DNA]</scope>
    <source>
        <tissue evidence="7">Mixed pool</tissue>
    </source>
</reference>
<comment type="similarity">
    <text evidence="1">Belongs to the UDP-glycosyltransferase family.</text>
</comment>
<feature type="transmembrane region" description="Helical" evidence="5">
    <location>
        <begin position="500"/>
        <end position="519"/>
    </location>
</feature>
<dbReference type="PANTHER" id="PTHR48043:SF159">
    <property type="entry name" value="EG:EG0003.4 PROTEIN-RELATED"/>
    <property type="match status" value="1"/>
</dbReference>
<dbReference type="InterPro" id="IPR002213">
    <property type="entry name" value="UDP_glucos_trans"/>
</dbReference>
<evidence type="ECO:0000256" key="2">
    <source>
        <dbReference type="ARBA" id="ARBA00022676"/>
    </source>
</evidence>
<dbReference type="OrthoDB" id="5845678at2759"/>
<keyword evidence="3 7" id="KW-0808">Transferase</keyword>
<dbReference type="PANTHER" id="PTHR48043">
    <property type="entry name" value="EG:EG0003.4 PROTEIN-RELATED"/>
    <property type="match status" value="1"/>
</dbReference>
<dbReference type="GO" id="GO:0008194">
    <property type="term" value="F:UDP-glycosyltransferase activity"/>
    <property type="evidence" value="ECO:0007669"/>
    <property type="project" value="InterPro"/>
</dbReference>
<keyword evidence="5" id="KW-1133">Transmembrane helix</keyword>
<keyword evidence="5" id="KW-0812">Transmembrane</keyword>
<evidence type="ECO:0000256" key="6">
    <source>
        <dbReference type="SAM" id="SignalP"/>
    </source>
</evidence>
<feature type="region of interest" description="Disordered" evidence="4">
    <location>
        <begin position="527"/>
        <end position="550"/>
    </location>
</feature>
<dbReference type="AlphaFoldDB" id="A0A1D2N5V6"/>
<evidence type="ECO:0000313" key="7">
    <source>
        <dbReference type="EMBL" id="ODN00659.1"/>
    </source>
</evidence>
<dbReference type="CDD" id="cd03784">
    <property type="entry name" value="GT1_Gtf-like"/>
    <property type="match status" value="1"/>
</dbReference>
<evidence type="ECO:0000313" key="8">
    <source>
        <dbReference type="Proteomes" id="UP000094527"/>
    </source>
</evidence>
<name>A0A1D2N5V6_ORCCI</name>
<evidence type="ECO:0000256" key="4">
    <source>
        <dbReference type="SAM" id="MobiDB-lite"/>
    </source>
</evidence>
<keyword evidence="5" id="KW-0472">Membrane</keyword>
<sequence>MANKLRSFSMLLLISVTLLLNFQCIPCESSSGAKILFYFAWSSYSNKLAVWPLVEKLAERNHSITFLSPHLPIIPPIPRVTEFRPKGLVKYFRQHEETLFRDLISLKIKAQREGESLKDPREAMTVEACGVTFKSVEFKPWIEGTKFDLVVIDSPNNECGMAVSLKLKAPFIFYTASGSLEPWQAEVFGIHDERLPEIVDGMVKKPNVIERLVHNLSPVWSYYARAYYLLPKLEKISKKWLELPTIPSFTELEKNASLVLHNGHTSVEAGKQLPGFFIPVGGMRCSSSKEVLSDDLAKFLTEKGQDGFIYINFGTMVDFYKAPDVVVTKFFDALRNVNMPILWKWGSKAMPANAPENVFFASWIPQNAVLGHKMLKVFIYHGGPLSTQEAIYHGVPVIVFPLTIEGDRQAKIVEHFGIGIKLDVALFTQYELTTSIRNILKDNSYRKKAIKLSALYKDRSQDPKVTAVWWIEYVLRHQGAYFLKPQSTYLQWHQRRLLDAWGLLILSTVLSIVVFIKLVKFCSWGKSKPVQTPAQGKKQHSYLKGKDKLS</sequence>
<proteinExistence type="inferred from homology"/>
<keyword evidence="6" id="KW-0732">Signal</keyword>